<dbReference type="RefSeq" id="WP_316558911.1">
    <property type="nucleotide sequence ID" value="NZ_CP131062.1"/>
</dbReference>
<sequence length="81" mass="9132">MIETAAIITLYIFFPISFFVWLYGLYDAYTEADKINKGQVPAGPEPTMQDALVYAGVFIGLLVGFFIIFFIIGFFFGLLML</sequence>
<dbReference type="GeneID" id="85197588"/>
<evidence type="ECO:0000313" key="3">
    <source>
        <dbReference type="Proteomes" id="UP001302662"/>
    </source>
</evidence>
<keyword evidence="1" id="KW-0812">Transmembrane</keyword>
<keyword evidence="1" id="KW-0472">Membrane</keyword>
<keyword evidence="3" id="KW-1185">Reference proteome</keyword>
<protein>
    <submittedName>
        <fullName evidence="2">Uncharacterized protein</fullName>
    </submittedName>
</protein>
<organism evidence="2 3">
    <name type="scientific">Methanimicrococcus stummii</name>
    <dbReference type="NCBI Taxonomy" id="3028294"/>
    <lineage>
        <taxon>Archaea</taxon>
        <taxon>Methanobacteriati</taxon>
        <taxon>Methanobacteriota</taxon>
        <taxon>Stenosarchaea group</taxon>
        <taxon>Methanomicrobia</taxon>
        <taxon>Methanosarcinales</taxon>
        <taxon>Methanosarcinaceae</taxon>
        <taxon>Methanimicrococcus</taxon>
    </lineage>
</organism>
<dbReference type="Proteomes" id="UP001302662">
    <property type="component" value="Chromosome"/>
</dbReference>
<dbReference type="AlphaFoldDB" id="A0AA96V9Y5"/>
<name>A0AA96V9Y5_9EURY</name>
<accession>A0AA96V9Y5</accession>
<keyword evidence="1" id="KW-1133">Transmembrane helix</keyword>
<dbReference type="KEGG" id="mees:MmiEs2_11160"/>
<dbReference type="EMBL" id="CP131062">
    <property type="protein sequence ID" value="WNY28903.1"/>
    <property type="molecule type" value="Genomic_DNA"/>
</dbReference>
<feature type="transmembrane region" description="Helical" evidence="1">
    <location>
        <begin position="51"/>
        <end position="79"/>
    </location>
</feature>
<evidence type="ECO:0000256" key="1">
    <source>
        <dbReference type="SAM" id="Phobius"/>
    </source>
</evidence>
<feature type="transmembrane region" description="Helical" evidence="1">
    <location>
        <begin position="7"/>
        <end position="26"/>
    </location>
</feature>
<proteinExistence type="predicted"/>
<evidence type="ECO:0000313" key="2">
    <source>
        <dbReference type="EMBL" id="WNY28903.1"/>
    </source>
</evidence>
<reference evidence="2 3" key="1">
    <citation type="submission" date="2023-07" db="EMBL/GenBank/DDBJ databases">
        <title>Closed genome sequence of Methanimicrococcus sp. Es2.</title>
        <authorList>
            <person name="Protasov E."/>
            <person name="Platt K."/>
            <person name="Reeh H."/>
            <person name="Poehlein A."/>
            <person name="Daniel R."/>
            <person name="Brune A."/>
        </authorList>
    </citation>
    <scope>NUCLEOTIDE SEQUENCE [LARGE SCALE GENOMIC DNA]</scope>
    <source>
        <strain evidence="2 3">Es2</strain>
    </source>
</reference>
<gene>
    <name evidence="2" type="ORF">MmiEs2_11160</name>
</gene>